<keyword evidence="4" id="KW-1185">Reference proteome</keyword>
<protein>
    <submittedName>
        <fullName evidence="3">Conjugal transfer protein TraH</fullName>
    </submittedName>
</protein>
<organism evidence="3 4">
    <name type="scientific">Thalassolituus marinus</name>
    <dbReference type="NCBI Taxonomy" id="671053"/>
    <lineage>
        <taxon>Bacteria</taxon>
        <taxon>Pseudomonadati</taxon>
        <taxon>Pseudomonadota</taxon>
        <taxon>Gammaproteobacteria</taxon>
        <taxon>Oceanospirillales</taxon>
        <taxon>Oceanospirillaceae</taxon>
        <taxon>Thalassolituus</taxon>
    </lineage>
</organism>
<reference evidence="3 4" key="1">
    <citation type="submission" date="2020-12" db="EMBL/GenBank/DDBJ databases">
        <title>Novel Thalassolituus-related marine hydrocarbonoclastic bacteria mediated algae-derived hydrocarbons mineralization in twilight zone of the northern South China Sea.</title>
        <authorList>
            <person name="Dong C."/>
        </authorList>
    </citation>
    <scope>NUCLEOTIDE SEQUENCE [LARGE SCALE GENOMIC DNA]</scope>
    <source>
        <strain evidence="3 4">IMCC1826</strain>
    </source>
</reference>
<gene>
    <name evidence="3" type="ORF">I9W95_17450</name>
</gene>
<dbReference type="InterPro" id="IPR010927">
    <property type="entry name" value="T4SS_TraH"/>
</dbReference>
<accession>A0ABS7ZY61</accession>
<evidence type="ECO:0000256" key="2">
    <source>
        <dbReference type="SAM" id="SignalP"/>
    </source>
</evidence>
<sequence length="505" mass="54767">MSILRAAVLAATIVTAGNASAGLNDAFSNAFSDATVQSGGAGTFELNGRTLHQGGYVRIRIPTAPAPNPIRVQPPTIRGGCNGFDIYGGSFSYITADEFLDWLNAVIENSGALASYMFIAYLQEQCSVCSEVMQSLYAMQDLMNMTMQDSCSTATAMVDGLNGVITGDPTPSWDAYKEGVQKSAINFSDQVEATYEDAVQALRSGEESVKNVASSAVPNEKERIKTMYGGNLVYWLIEDTDALSAFRSFLNNSTLTKEQLYVYLVAMVGNYVIFVDETVSDGTQTTRVGDYRSTVSITDFIEGTYNDIVLPADCAAAGAGSYCRDPGNLVFKDGFAEVTPFADTFTCAMEGKKMDGSTCGSDGLLVKLGKDKDSAPAITTAEKDFIMTFKPGINFGAMLNTLSSSDTAMSVMYDCFKEDLLEDFAYVHLRLTHELVKKQLEGLDMGDGPGKGAKSAFAKMIIDRTLELERQYRELRENIQQESNCQADKVKSFLDLKEFSKMGAN</sequence>
<proteinExistence type="predicted"/>
<keyword evidence="2" id="KW-0732">Signal</keyword>
<keyword evidence="1" id="KW-0175">Coiled coil</keyword>
<feature type="signal peptide" evidence="2">
    <location>
        <begin position="1"/>
        <end position="21"/>
    </location>
</feature>
<dbReference type="Proteomes" id="UP000714380">
    <property type="component" value="Unassembled WGS sequence"/>
</dbReference>
<name>A0ABS7ZY61_9GAMM</name>
<feature type="chain" id="PRO_5046308698" evidence="2">
    <location>
        <begin position="22"/>
        <end position="505"/>
    </location>
</feature>
<dbReference type="EMBL" id="JAEDAH010000105">
    <property type="protein sequence ID" value="MCA6065386.1"/>
    <property type="molecule type" value="Genomic_DNA"/>
</dbReference>
<evidence type="ECO:0000256" key="1">
    <source>
        <dbReference type="SAM" id="Coils"/>
    </source>
</evidence>
<dbReference type="Pfam" id="PF06122">
    <property type="entry name" value="TraH"/>
    <property type="match status" value="1"/>
</dbReference>
<dbReference type="RefSeq" id="WP_225677272.1">
    <property type="nucleotide sequence ID" value="NZ_JAEDAH010000105.1"/>
</dbReference>
<evidence type="ECO:0000313" key="3">
    <source>
        <dbReference type="EMBL" id="MCA6065386.1"/>
    </source>
</evidence>
<feature type="coiled-coil region" evidence="1">
    <location>
        <begin position="458"/>
        <end position="485"/>
    </location>
</feature>
<evidence type="ECO:0000313" key="4">
    <source>
        <dbReference type="Proteomes" id="UP000714380"/>
    </source>
</evidence>
<comment type="caution">
    <text evidence="3">The sequence shown here is derived from an EMBL/GenBank/DDBJ whole genome shotgun (WGS) entry which is preliminary data.</text>
</comment>